<evidence type="ECO:0000256" key="8">
    <source>
        <dbReference type="ARBA" id="ARBA00023136"/>
    </source>
</evidence>
<reference evidence="14" key="2">
    <citation type="submission" date="2023-06" db="EMBL/GenBank/DDBJ databases">
        <title>Black Yeasts Isolated from many extreme environments.</title>
        <authorList>
            <person name="Coleine C."/>
            <person name="Stajich J.E."/>
            <person name="Selbmann L."/>
        </authorList>
    </citation>
    <scope>NUCLEOTIDE SEQUENCE</scope>
    <source>
        <strain evidence="14">CCFEE 5200</strain>
    </source>
</reference>
<name>A0AAN6HFI4_9PEZI</name>
<keyword evidence="15" id="KW-1185">Reference proteome</keyword>
<keyword evidence="5 11" id="KW-0378">Hydrolase</keyword>
<comment type="pathway">
    <text evidence="2 11">Protein modification; protein glycosylation.</text>
</comment>
<keyword evidence="6 11" id="KW-0256">Endoplasmic reticulum</keyword>
<dbReference type="EMBL" id="JASUXU010000116">
    <property type="protein sequence ID" value="KAK0305245.1"/>
    <property type="molecule type" value="Genomic_DNA"/>
</dbReference>
<feature type="transmembrane region" description="Helical" evidence="11">
    <location>
        <begin position="175"/>
        <end position="192"/>
    </location>
</feature>
<dbReference type="InterPro" id="IPR039667">
    <property type="entry name" value="Dolichyldiphosphatase_PAP2"/>
</dbReference>
<dbReference type="PANTHER" id="PTHR11247:SF1">
    <property type="entry name" value="DOLICHYLDIPHOSPHATASE 1"/>
    <property type="match status" value="1"/>
</dbReference>
<comment type="caution">
    <text evidence="14">The sequence shown here is derived from an EMBL/GenBank/DDBJ whole genome shotgun (WGS) entry which is preliminary data.</text>
</comment>
<feature type="domain" description="Phosphatidic acid phosphatase type 2/haloperoxidase" evidence="12">
    <location>
        <begin position="52"/>
        <end position="190"/>
    </location>
</feature>
<accession>A0AAN6HFI4</accession>
<protein>
    <recommendedName>
        <fullName evidence="11">Dolichyldiphosphatase</fullName>
        <ecNumber evidence="11">3.6.1.43</ecNumber>
    </recommendedName>
</protein>
<comment type="function">
    <text evidence="9 11">Required for efficient N-glycosylation. Necessary for maintaining optimal levels of dolichol-linked oligosaccharides. Hydrolyzes dolichyl pyrophosphate at a very high rate and dolichyl monophosphate at a much lower rate. Does not act on phosphatidate.</text>
</comment>
<sequence length="240" mass="26869">MDSPSLASLSLTHVHYDPADPVSHACAYLALVPQALVITYVALIWSTREVEILLMFAGQMGCEAFNWLLKRTIKEQRPPRVYIAFMFTFISNPKPEMHGKGYGMPSSHAQFVAFFSAFLTLFLLFRHNPHHPHVSSTHAPTPYWQRLSLALLSMISAGAVAQSRVYLYYHTPRQVYVGLLAGVLCAVAWFAVTSAARHWRWVDEALDTPLARYVLHSTDHGLENTMVAFSSAHGVLSIIT</sequence>
<dbReference type="InterPro" id="IPR036938">
    <property type="entry name" value="PAP2/HPO_sf"/>
</dbReference>
<feature type="transmembrane region" description="Helical" evidence="11">
    <location>
        <begin position="27"/>
        <end position="45"/>
    </location>
</feature>
<feature type="transmembrane region" description="Helical" evidence="11">
    <location>
        <begin position="107"/>
        <end position="126"/>
    </location>
</feature>
<dbReference type="Proteomes" id="UP001168146">
    <property type="component" value="Unassembled WGS sequence"/>
</dbReference>
<evidence type="ECO:0000259" key="12">
    <source>
        <dbReference type="SMART" id="SM00014"/>
    </source>
</evidence>
<evidence type="ECO:0000256" key="11">
    <source>
        <dbReference type="RuleBase" id="RU367078"/>
    </source>
</evidence>
<evidence type="ECO:0000256" key="9">
    <source>
        <dbReference type="ARBA" id="ARBA00024907"/>
    </source>
</evidence>
<keyword evidence="8 11" id="KW-0472">Membrane</keyword>
<feature type="transmembrane region" description="Helical" evidence="11">
    <location>
        <begin position="147"/>
        <end position="169"/>
    </location>
</feature>
<dbReference type="SUPFAM" id="SSF48317">
    <property type="entry name" value="Acid phosphatase/Vanadium-dependent haloperoxidase"/>
    <property type="match status" value="1"/>
</dbReference>
<evidence type="ECO:0000256" key="7">
    <source>
        <dbReference type="ARBA" id="ARBA00022989"/>
    </source>
</evidence>
<evidence type="ECO:0000256" key="2">
    <source>
        <dbReference type="ARBA" id="ARBA00004922"/>
    </source>
</evidence>
<dbReference type="SMART" id="SM00014">
    <property type="entry name" value="acidPPc"/>
    <property type="match status" value="1"/>
</dbReference>
<dbReference type="GO" id="GO:0005789">
    <property type="term" value="C:endoplasmic reticulum membrane"/>
    <property type="evidence" value="ECO:0007669"/>
    <property type="project" value="UniProtKB-SubCell"/>
</dbReference>
<evidence type="ECO:0000313" key="15">
    <source>
        <dbReference type="Proteomes" id="UP001175353"/>
    </source>
</evidence>
<reference evidence="13" key="1">
    <citation type="submission" date="2021-12" db="EMBL/GenBank/DDBJ databases">
        <title>Black yeast isolated from Biological Soil Crust.</title>
        <authorList>
            <person name="Kurbessoian T."/>
        </authorList>
    </citation>
    <scope>NUCLEOTIDE SEQUENCE</scope>
    <source>
        <strain evidence="13">CCFEE 5208</strain>
    </source>
</reference>
<dbReference type="AlphaFoldDB" id="A0AAN6HFI4"/>
<dbReference type="Gene3D" id="1.20.144.10">
    <property type="entry name" value="Phosphatidic acid phosphatase type 2/haloperoxidase"/>
    <property type="match status" value="1"/>
</dbReference>
<dbReference type="CDD" id="cd03382">
    <property type="entry name" value="PAP2_dolichyldiphosphatase"/>
    <property type="match status" value="1"/>
</dbReference>
<comment type="catalytic activity">
    <reaction evidence="10 11">
        <text>a di-trans,poly-cis-dolichyl diphosphate + H2O = a di-trans,poly-cis-dolichyl phosphate + phosphate + H(+)</text>
        <dbReference type="Rhea" id="RHEA:14385"/>
        <dbReference type="Rhea" id="RHEA-COMP:19498"/>
        <dbReference type="Rhea" id="RHEA-COMP:19506"/>
        <dbReference type="ChEBI" id="CHEBI:15377"/>
        <dbReference type="ChEBI" id="CHEBI:15378"/>
        <dbReference type="ChEBI" id="CHEBI:43474"/>
        <dbReference type="ChEBI" id="CHEBI:57497"/>
        <dbReference type="ChEBI" id="CHEBI:57683"/>
        <dbReference type="EC" id="3.6.1.43"/>
    </reaction>
</comment>
<dbReference type="EC" id="3.6.1.43" evidence="11"/>
<evidence type="ECO:0000256" key="4">
    <source>
        <dbReference type="ARBA" id="ARBA00022692"/>
    </source>
</evidence>
<comment type="similarity">
    <text evidence="3 11">Belongs to the dolichyldiphosphatase family.</text>
</comment>
<comment type="subcellular location">
    <subcellularLocation>
        <location evidence="1 11">Endoplasmic reticulum membrane</location>
        <topology evidence="1 11">Multi-pass membrane protein</topology>
    </subcellularLocation>
</comment>
<dbReference type="InterPro" id="IPR000326">
    <property type="entry name" value="PAP2/HPO"/>
</dbReference>
<evidence type="ECO:0000256" key="10">
    <source>
        <dbReference type="ARBA" id="ARBA00047349"/>
    </source>
</evidence>
<dbReference type="GO" id="GO:0008610">
    <property type="term" value="P:lipid biosynthetic process"/>
    <property type="evidence" value="ECO:0007669"/>
    <property type="project" value="TreeGrafter"/>
</dbReference>
<dbReference type="GO" id="GO:0006487">
    <property type="term" value="P:protein N-linked glycosylation"/>
    <property type="evidence" value="ECO:0007669"/>
    <property type="project" value="UniProtKB-UniRule"/>
</dbReference>
<evidence type="ECO:0000313" key="13">
    <source>
        <dbReference type="EMBL" id="KAK0305245.1"/>
    </source>
</evidence>
<dbReference type="PANTHER" id="PTHR11247">
    <property type="entry name" value="PALMITOYL-PROTEIN THIOESTERASE/DOLICHYLDIPHOSPHATASE 1"/>
    <property type="match status" value="1"/>
</dbReference>
<evidence type="ECO:0000313" key="14">
    <source>
        <dbReference type="EMBL" id="KAK0963277.1"/>
    </source>
</evidence>
<dbReference type="FunFam" id="1.20.144.10:FF:000003">
    <property type="entry name" value="Dolichyldiphosphatase 1"/>
    <property type="match status" value="1"/>
</dbReference>
<evidence type="ECO:0000256" key="5">
    <source>
        <dbReference type="ARBA" id="ARBA00022801"/>
    </source>
</evidence>
<dbReference type="Pfam" id="PF01569">
    <property type="entry name" value="PAP2"/>
    <property type="match status" value="1"/>
</dbReference>
<evidence type="ECO:0000256" key="3">
    <source>
        <dbReference type="ARBA" id="ARBA00005518"/>
    </source>
</evidence>
<dbReference type="GO" id="GO:0047874">
    <property type="term" value="F:dolichyldiphosphatase activity"/>
    <property type="evidence" value="ECO:0007669"/>
    <property type="project" value="UniProtKB-UniRule"/>
</dbReference>
<keyword evidence="7 11" id="KW-1133">Transmembrane helix</keyword>
<dbReference type="Proteomes" id="UP001175353">
    <property type="component" value="Unassembled WGS sequence"/>
</dbReference>
<keyword evidence="4 11" id="KW-0812">Transmembrane</keyword>
<proteinExistence type="inferred from homology"/>
<gene>
    <name evidence="13" type="ORF">LTR82_016864</name>
    <name evidence="14" type="ORF">LTR91_019058</name>
</gene>
<evidence type="ECO:0000256" key="6">
    <source>
        <dbReference type="ARBA" id="ARBA00022824"/>
    </source>
</evidence>
<evidence type="ECO:0000256" key="1">
    <source>
        <dbReference type="ARBA" id="ARBA00004477"/>
    </source>
</evidence>
<dbReference type="EMBL" id="JAUJLE010000279">
    <property type="protein sequence ID" value="KAK0963277.1"/>
    <property type="molecule type" value="Genomic_DNA"/>
</dbReference>
<organism evidence="14 15">
    <name type="scientific">Friedmanniomyces endolithicus</name>
    <dbReference type="NCBI Taxonomy" id="329885"/>
    <lineage>
        <taxon>Eukaryota</taxon>
        <taxon>Fungi</taxon>
        <taxon>Dikarya</taxon>
        <taxon>Ascomycota</taxon>
        <taxon>Pezizomycotina</taxon>
        <taxon>Dothideomycetes</taxon>
        <taxon>Dothideomycetidae</taxon>
        <taxon>Mycosphaerellales</taxon>
        <taxon>Teratosphaeriaceae</taxon>
        <taxon>Friedmanniomyces</taxon>
    </lineage>
</organism>